<accession>V9L174</accession>
<name>V9L174_CALMI</name>
<dbReference type="GO" id="GO:0055037">
    <property type="term" value="C:recycling endosome"/>
    <property type="evidence" value="ECO:0007669"/>
    <property type="project" value="TreeGrafter"/>
</dbReference>
<dbReference type="InterPro" id="IPR026757">
    <property type="entry name" value="ENTR1"/>
</dbReference>
<feature type="non-terminal residue" evidence="6">
    <location>
        <position position="1"/>
    </location>
</feature>
<dbReference type="GO" id="GO:0005813">
    <property type="term" value="C:centrosome"/>
    <property type="evidence" value="ECO:0007669"/>
    <property type="project" value="TreeGrafter"/>
</dbReference>
<evidence type="ECO:0000313" key="6">
    <source>
        <dbReference type="EMBL" id="AFP05045.1"/>
    </source>
</evidence>
<evidence type="ECO:0000256" key="1">
    <source>
        <dbReference type="ARBA" id="ARBA00007791"/>
    </source>
</evidence>
<dbReference type="GO" id="GO:0036064">
    <property type="term" value="C:ciliary basal body"/>
    <property type="evidence" value="ECO:0007669"/>
    <property type="project" value="TreeGrafter"/>
</dbReference>
<evidence type="ECO:0000256" key="3">
    <source>
        <dbReference type="ARBA" id="ARBA00023054"/>
    </source>
</evidence>
<sequence length="365" mass="41076">NNRAAPIALEPGREGGGGAMSGPESGLPAGQDDQEGDPDETNPFSFKEFIKTKSQSVTKEKERKRQTPKKISSTVGAASHRVCMASKGLSLKLPFRGHCSPDPMEHSPSLDEDEDDWSEAYQPAAIEAAHDLCQASFTSLLLSSKEPVQQVRPQYILSEWEVDDEEEEEEKVNDDGDAPVQQYDLDGEVLYQTQFLNDEKLKEENTRLRMQIKEAKRLVKDHAKKARKLEAELESRKIKEEKETRALESMVQQVEQNLQLMTKQAAKAENIVGKLKQELAVVQNQRDQYKIENERLRHADSEALNTAKTNARVASTYLRKTTQDAETSVKQLLSGAETLRLVSDLLRSIDRISELQPQDKESEQS</sequence>
<dbReference type="PANTHER" id="PTHR31259:SF3">
    <property type="entry name" value="ENDOSOME-ASSOCIATED-TRAFFICKING REGULATOR 1"/>
    <property type="match status" value="1"/>
</dbReference>
<feature type="region of interest" description="Disordered" evidence="5">
    <location>
        <begin position="1"/>
        <end position="78"/>
    </location>
</feature>
<organism evidence="6">
    <name type="scientific">Callorhinchus milii</name>
    <name type="common">Ghost shark</name>
    <dbReference type="NCBI Taxonomy" id="7868"/>
    <lineage>
        <taxon>Eukaryota</taxon>
        <taxon>Metazoa</taxon>
        <taxon>Chordata</taxon>
        <taxon>Craniata</taxon>
        <taxon>Vertebrata</taxon>
        <taxon>Chondrichthyes</taxon>
        <taxon>Holocephali</taxon>
        <taxon>Chimaeriformes</taxon>
        <taxon>Callorhinchidae</taxon>
        <taxon>Callorhinchus</taxon>
    </lineage>
</organism>
<dbReference type="GO" id="GO:0032465">
    <property type="term" value="P:regulation of cytokinesis"/>
    <property type="evidence" value="ECO:0007669"/>
    <property type="project" value="TreeGrafter"/>
</dbReference>
<dbReference type="PANTHER" id="PTHR31259">
    <property type="entry name" value="ENDOSOME-ASSOCIATED TRAFFICKING REGULATOR 1"/>
    <property type="match status" value="1"/>
</dbReference>
<dbReference type="GO" id="GO:0005769">
    <property type="term" value="C:early endosome"/>
    <property type="evidence" value="ECO:0007669"/>
    <property type="project" value="TreeGrafter"/>
</dbReference>
<dbReference type="GO" id="GO:1903566">
    <property type="term" value="P:positive regulation of protein localization to cilium"/>
    <property type="evidence" value="ECO:0007669"/>
    <property type="project" value="TreeGrafter"/>
</dbReference>
<evidence type="ECO:0000256" key="5">
    <source>
        <dbReference type="SAM" id="MobiDB-lite"/>
    </source>
</evidence>
<keyword evidence="3 4" id="KW-0175">Coiled coil</keyword>
<feature type="coiled-coil region" evidence="4">
    <location>
        <begin position="198"/>
        <end position="302"/>
    </location>
</feature>
<proteinExistence type="evidence at transcript level"/>
<evidence type="ECO:0000256" key="2">
    <source>
        <dbReference type="ARBA" id="ARBA00016007"/>
    </source>
</evidence>
<dbReference type="EMBL" id="JW872527">
    <property type="protein sequence ID" value="AFP05045.1"/>
    <property type="molecule type" value="mRNA"/>
</dbReference>
<dbReference type="GO" id="GO:0045724">
    <property type="term" value="P:positive regulation of cilium assembly"/>
    <property type="evidence" value="ECO:0007669"/>
    <property type="project" value="TreeGrafter"/>
</dbReference>
<comment type="similarity">
    <text evidence="1">Belongs to the ENTR1 family.</text>
</comment>
<dbReference type="AlphaFoldDB" id="V9L174"/>
<protein>
    <recommendedName>
        <fullName evidence="2">Endosome-associated-trafficking regulator 1</fullName>
    </recommendedName>
</protein>
<dbReference type="GO" id="GO:0030496">
    <property type="term" value="C:midbody"/>
    <property type="evidence" value="ECO:0007669"/>
    <property type="project" value="TreeGrafter"/>
</dbReference>
<reference evidence="6" key="1">
    <citation type="journal article" date="2014" name="Nature">
        <title>Elephant shark genome provides unique insights into gnathostome evolution.</title>
        <authorList>
            <consortium name="International Elephant Shark Genome Sequencing Consortium"/>
            <person name="Venkatesh B."/>
            <person name="Lee A.P."/>
            <person name="Ravi V."/>
            <person name="Maurya A.K."/>
            <person name="Lian M.M."/>
            <person name="Swann J.B."/>
            <person name="Ohta Y."/>
            <person name="Flajnik M.F."/>
            <person name="Sutoh Y."/>
            <person name="Kasahara M."/>
            <person name="Hoon S."/>
            <person name="Gangu V."/>
            <person name="Roy S.W."/>
            <person name="Irimia M."/>
            <person name="Korzh V."/>
            <person name="Kondrychyn I."/>
            <person name="Lim Z.W."/>
            <person name="Tay B.H."/>
            <person name="Tohari S."/>
            <person name="Kong K.W."/>
            <person name="Ho S."/>
            <person name="Lorente-Galdos B."/>
            <person name="Quilez J."/>
            <person name="Marques-Bonet T."/>
            <person name="Raney B.J."/>
            <person name="Ingham P.W."/>
            <person name="Tay A."/>
            <person name="Hillier L.W."/>
            <person name="Minx P."/>
            <person name="Boehm T."/>
            <person name="Wilson R.K."/>
            <person name="Brenner S."/>
            <person name="Warren W.C."/>
        </authorList>
    </citation>
    <scope>NUCLEOTIDE SEQUENCE</scope>
    <source>
        <tissue evidence="6">Spleen</tissue>
    </source>
</reference>
<evidence type="ECO:0000256" key="4">
    <source>
        <dbReference type="SAM" id="Coils"/>
    </source>
</evidence>